<organism evidence="4 5">
    <name type="scientific">Bursaphelenchus okinawaensis</name>
    <dbReference type="NCBI Taxonomy" id="465554"/>
    <lineage>
        <taxon>Eukaryota</taxon>
        <taxon>Metazoa</taxon>
        <taxon>Ecdysozoa</taxon>
        <taxon>Nematoda</taxon>
        <taxon>Chromadorea</taxon>
        <taxon>Rhabditida</taxon>
        <taxon>Tylenchina</taxon>
        <taxon>Tylenchomorpha</taxon>
        <taxon>Aphelenchoidea</taxon>
        <taxon>Aphelenchoididae</taxon>
        <taxon>Bursaphelenchus</taxon>
    </lineage>
</organism>
<feature type="region of interest" description="Disordered" evidence="1">
    <location>
        <begin position="345"/>
        <end position="421"/>
    </location>
</feature>
<evidence type="ECO:0000313" key="5">
    <source>
        <dbReference type="Proteomes" id="UP000614601"/>
    </source>
</evidence>
<keyword evidence="2" id="KW-0472">Membrane</keyword>
<dbReference type="AlphaFoldDB" id="A0A811JPX5"/>
<dbReference type="Proteomes" id="UP000783686">
    <property type="component" value="Unassembled WGS sequence"/>
</dbReference>
<keyword evidence="3" id="KW-0732">Signal</keyword>
<evidence type="ECO:0000256" key="1">
    <source>
        <dbReference type="SAM" id="MobiDB-lite"/>
    </source>
</evidence>
<feature type="compositionally biased region" description="Low complexity" evidence="1">
    <location>
        <begin position="322"/>
        <end position="332"/>
    </location>
</feature>
<keyword evidence="5" id="KW-1185">Reference proteome</keyword>
<feature type="region of interest" description="Disordered" evidence="1">
    <location>
        <begin position="298"/>
        <end position="332"/>
    </location>
</feature>
<sequence length="452" mass="48370">MRGGWVTSSVVLASLVVLSGAVSGWDFNSSLEVKRDSFQDYFLLYSGDGNGSNALFGQFVSNGVCQQLIEIGHSSDKKEKFYLYAQPNFNQPDLFNAVIVLDQKHVHIVEQNGTVTTLPYSSAKDLIFESFFYKNFFVLNETTVIVEEKNGTNSLDGTSLLEGVISSDGTNSSNGTSSSYVMKRLDDVCVSGQVGPQKTCVIDVSTENDTLVWQYRAKESGNYPVTFNGWTFRSFVNGTDYALCNTETEDFFSDPNATLIECPQRDGNLQVLSFTPLFNAQDPFFVNYSAPFHYVSTTPGPTSTSVETTTDGNSTEPPVPPHTGGTTETTGNYTEVTANYTVVPTTVPSNKTDVPSNVTVVPPGPTDPTGEPTSTTNDPSGPTEKPSDTTTGKPHPTQPPVPPKTHTPAPPATSTGTTSTEYTSGPVAAAMGHFPALTAIAGVVMLLVCGVL</sequence>
<reference evidence="4" key="1">
    <citation type="submission" date="2020-09" db="EMBL/GenBank/DDBJ databases">
        <authorList>
            <person name="Kikuchi T."/>
        </authorList>
    </citation>
    <scope>NUCLEOTIDE SEQUENCE</scope>
    <source>
        <strain evidence="4">SH1</strain>
    </source>
</reference>
<proteinExistence type="predicted"/>
<protein>
    <submittedName>
        <fullName evidence="4">Uncharacterized protein</fullName>
    </submittedName>
</protein>
<feature type="compositionally biased region" description="Low complexity" evidence="1">
    <location>
        <begin position="367"/>
        <end position="376"/>
    </location>
</feature>
<dbReference type="Proteomes" id="UP000614601">
    <property type="component" value="Unassembled WGS sequence"/>
</dbReference>
<feature type="compositionally biased region" description="Polar residues" evidence="1">
    <location>
        <begin position="345"/>
        <end position="357"/>
    </location>
</feature>
<dbReference type="EMBL" id="CAJFDH010000001">
    <property type="protein sequence ID" value="CAD5205411.1"/>
    <property type="molecule type" value="Genomic_DNA"/>
</dbReference>
<evidence type="ECO:0000313" key="4">
    <source>
        <dbReference type="EMBL" id="CAD5205411.1"/>
    </source>
</evidence>
<evidence type="ECO:0000256" key="3">
    <source>
        <dbReference type="SAM" id="SignalP"/>
    </source>
</evidence>
<feature type="chain" id="PRO_5036220727" evidence="3">
    <location>
        <begin position="25"/>
        <end position="452"/>
    </location>
</feature>
<feature type="compositionally biased region" description="Pro residues" evidence="1">
    <location>
        <begin position="396"/>
        <end position="411"/>
    </location>
</feature>
<dbReference type="EMBL" id="CAJFCW020000001">
    <property type="protein sequence ID" value="CAG9077235.1"/>
    <property type="molecule type" value="Genomic_DNA"/>
</dbReference>
<feature type="signal peptide" evidence="3">
    <location>
        <begin position="1"/>
        <end position="24"/>
    </location>
</feature>
<gene>
    <name evidence="4" type="ORF">BOKJ2_LOCUS95</name>
</gene>
<keyword evidence="2" id="KW-0812">Transmembrane</keyword>
<name>A0A811JPX5_9BILA</name>
<keyword evidence="2" id="KW-1133">Transmembrane helix</keyword>
<evidence type="ECO:0000256" key="2">
    <source>
        <dbReference type="SAM" id="Phobius"/>
    </source>
</evidence>
<accession>A0A811JPX5</accession>
<comment type="caution">
    <text evidence="4">The sequence shown here is derived from an EMBL/GenBank/DDBJ whole genome shotgun (WGS) entry which is preliminary data.</text>
</comment>
<feature type="transmembrane region" description="Helical" evidence="2">
    <location>
        <begin position="427"/>
        <end position="451"/>
    </location>
</feature>
<feature type="compositionally biased region" description="Low complexity" evidence="1">
    <location>
        <begin position="298"/>
        <end position="310"/>
    </location>
</feature>